<feature type="region of interest" description="Disordered" evidence="1">
    <location>
        <begin position="237"/>
        <end position="259"/>
    </location>
</feature>
<feature type="compositionally biased region" description="Polar residues" evidence="1">
    <location>
        <begin position="237"/>
        <end position="247"/>
    </location>
</feature>
<evidence type="ECO:0000256" key="1">
    <source>
        <dbReference type="SAM" id="MobiDB-lite"/>
    </source>
</evidence>
<dbReference type="EMBL" id="FQVU01000003">
    <property type="protein sequence ID" value="SHG61194.1"/>
    <property type="molecule type" value="Genomic_DNA"/>
</dbReference>
<gene>
    <name evidence="4" type="ORF">SAMN05443575_2380</name>
</gene>
<keyword evidence="5" id="KW-1185">Reference proteome</keyword>
<reference evidence="4 5" key="1">
    <citation type="submission" date="2016-11" db="EMBL/GenBank/DDBJ databases">
        <authorList>
            <person name="Jaros S."/>
            <person name="Januszkiewicz K."/>
            <person name="Wedrychowicz H."/>
        </authorList>
    </citation>
    <scope>NUCLEOTIDE SEQUENCE [LARGE SCALE GENOMIC DNA]</scope>
    <source>
        <strain evidence="4 5">DSM 45627</strain>
    </source>
</reference>
<feature type="region of interest" description="Disordered" evidence="1">
    <location>
        <begin position="171"/>
        <end position="199"/>
    </location>
</feature>
<organism evidence="4 5">
    <name type="scientific">Jatrophihabitans endophyticus</name>
    <dbReference type="NCBI Taxonomy" id="1206085"/>
    <lineage>
        <taxon>Bacteria</taxon>
        <taxon>Bacillati</taxon>
        <taxon>Actinomycetota</taxon>
        <taxon>Actinomycetes</taxon>
        <taxon>Jatrophihabitantales</taxon>
        <taxon>Jatrophihabitantaceae</taxon>
        <taxon>Jatrophihabitans</taxon>
    </lineage>
</organism>
<keyword evidence="2" id="KW-0812">Transmembrane</keyword>
<evidence type="ECO:0000256" key="2">
    <source>
        <dbReference type="SAM" id="Phobius"/>
    </source>
</evidence>
<dbReference type="PANTHER" id="PTHR34351">
    <property type="entry name" value="SLR1927 PROTEIN-RELATED"/>
    <property type="match status" value="1"/>
</dbReference>
<keyword evidence="2" id="KW-0472">Membrane</keyword>
<dbReference type="PANTHER" id="PTHR34351:SF1">
    <property type="entry name" value="SLR1927 PROTEIN"/>
    <property type="match status" value="1"/>
</dbReference>
<feature type="transmembrane region" description="Helical" evidence="2">
    <location>
        <begin position="34"/>
        <end position="52"/>
    </location>
</feature>
<proteinExistence type="predicted"/>
<dbReference type="Pfam" id="PF01882">
    <property type="entry name" value="DUF58"/>
    <property type="match status" value="1"/>
</dbReference>
<dbReference type="InterPro" id="IPR002881">
    <property type="entry name" value="DUF58"/>
</dbReference>
<dbReference type="OrthoDB" id="9812729at2"/>
<accession>A0A1M5L7V2</accession>
<sequence>MRRRIGFTTRASCLLAAGLTAVLCGLVLGETDLVRAGVLAVAVPFAAAVFVHRSRVRVASRRGLEPHRVTAGQAVTVHLTLTNRSPLPSGALMLEDRLPQGLPGNARFVLDSLAGHESRTVSYRTPDLHRGRYRVGPVSVRLNDPFHMVDVTRSFTATSDFLVQPVVDQLPAAQPPRSDDLGDGGGSHSIGAHGADDASTREYRIGDDLRKIHWRSSARVGSLMVRQEERPWRSQTTLLLDSRATSHTRSRGGASATGDDPRLLDSFEWAVSATASIAVQAMRRGREIGLLDDPTRPELLRFTEREQLTTHLAGSRPVPTDRFDPLADLVRGAARESTLVAVLGRTDPATLRLLAEARGRGRSSPALALLIDVDGWGDAAGGRPADDPEIAATVLRNAGWRATVVRYATSTATAWQLLAGAGSSPLAARS</sequence>
<protein>
    <submittedName>
        <fullName evidence="4">Conserved repeat domain-containing protein</fullName>
    </submittedName>
</protein>
<dbReference type="Proteomes" id="UP000186132">
    <property type="component" value="Unassembled WGS sequence"/>
</dbReference>
<evidence type="ECO:0000313" key="5">
    <source>
        <dbReference type="Proteomes" id="UP000186132"/>
    </source>
</evidence>
<evidence type="ECO:0000259" key="3">
    <source>
        <dbReference type="Pfam" id="PF01882"/>
    </source>
</evidence>
<dbReference type="RefSeq" id="WP_073390437.1">
    <property type="nucleotide sequence ID" value="NZ_FQVU01000003.1"/>
</dbReference>
<name>A0A1M5L7V2_9ACTN</name>
<dbReference type="AlphaFoldDB" id="A0A1M5L7V2"/>
<evidence type="ECO:0000313" key="4">
    <source>
        <dbReference type="EMBL" id="SHG61194.1"/>
    </source>
</evidence>
<dbReference type="STRING" id="1206085.SAMN05443575_2380"/>
<keyword evidence="2" id="KW-1133">Transmembrane helix</keyword>
<feature type="domain" description="DUF58" evidence="3">
    <location>
        <begin position="200"/>
        <end position="298"/>
    </location>
</feature>